<evidence type="ECO:0000256" key="1">
    <source>
        <dbReference type="ARBA" id="ARBA00004651"/>
    </source>
</evidence>
<proteinExistence type="predicted"/>
<feature type="transmembrane region" description="Helical" evidence="6">
    <location>
        <begin position="97"/>
        <end position="125"/>
    </location>
</feature>
<comment type="caution">
    <text evidence="7">The sequence shown here is derived from an EMBL/GenBank/DDBJ whole genome shotgun (WGS) entry which is preliminary data.</text>
</comment>
<feature type="transmembrane region" description="Helical" evidence="6">
    <location>
        <begin position="255"/>
        <end position="276"/>
    </location>
</feature>
<feature type="transmembrane region" description="Helical" evidence="6">
    <location>
        <begin position="383"/>
        <end position="402"/>
    </location>
</feature>
<evidence type="ECO:0000313" key="7">
    <source>
        <dbReference type="EMBL" id="NKE69790.1"/>
    </source>
</evidence>
<protein>
    <submittedName>
        <fullName evidence="7">APC family permease</fullName>
    </submittedName>
</protein>
<evidence type="ECO:0000256" key="4">
    <source>
        <dbReference type="ARBA" id="ARBA00022989"/>
    </source>
</evidence>
<dbReference type="AlphaFoldDB" id="A0A7X6I9W5"/>
<evidence type="ECO:0000256" key="2">
    <source>
        <dbReference type="ARBA" id="ARBA00022475"/>
    </source>
</evidence>
<keyword evidence="4 6" id="KW-1133">Transmembrane helix</keyword>
<dbReference type="GO" id="GO:0005886">
    <property type="term" value="C:plasma membrane"/>
    <property type="evidence" value="ECO:0007669"/>
    <property type="project" value="UniProtKB-SubCell"/>
</dbReference>
<feature type="transmembrane region" description="Helical" evidence="6">
    <location>
        <begin position="296"/>
        <end position="317"/>
    </location>
</feature>
<feature type="transmembrane region" description="Helical" evidence="6">
    <location>
        <begin position="217"/>
        <end position="234"/>
    </location>
</feature>
<reference evidence="7 8" key="1">
    <citation type="journal article" date="2020" name="Nature">
        <title>Bacterial chemolithoautotrophy via manganese oxidation.</title>
        <authorList>
            <person name="Yu H."/>
            <person name="Leadbetter J.R."/>
        </authorList>
    </citation>
    <scope>NUCLEOTIDE SEQUENCE [LARGE SCALE GENOMIC DNA]</scope>
    <source>
        <strain evidence="7 8">Mn-1</strain>
    </source>
</reference>
<evidence type="ECO:0000256" key="6">
    <source>
        <dbReference type="SAM" id="Phobius"/>
    </source>
</evidence>
<organism evidence="7 8">
    <name type="scientific">Candidatus Manganitrophus noduliformans</name>
    <dbReference type="NCBI Taxonomy" id="2606439"/>
    <lineage>
        <taxon>Bacteria</taxon>
        <taxon>Pseudomonadati</taxon>
        <taxon>Nitrospirota</taxon>
        <taxon>Nitrospiria</taxon>
        <taxon>Candidatus Troglogloeales</taxon>
        <taxon>Candidatus Manganitrophaceae</taxon>
        <taxon>Candidatus Manganitrophus</taxon>
    </lineage>
</organism>
<feature type="transmembrane region" description="Helical" evidence="6">
    <location>
        <begin position="453"/>
        <end position="469"/>
    </location>
</feature>
<keyword evidence="3 6" id="KW-0812">Transmembrane</keyword>
<dbReference type="InterPro" id="IPR002293">
    <property type="entry name" value="AA/rel_permease1"/>
</dbReference>
<accession>A0A7X6I9W5</accession>
<dbReference type="EMBL" id="VTOW01000001">
    <property type="protein sequence ID" value="NKE69790.1"/>
    <property type="molecule type" value="Genomic_DNA"/>
</dbReference>
<dbReference type="PANTHER" id="PTHR42770:SF11">
    <property type="entry name" value="INNER MEMBRANE TRANSPORT PROTEIN YBAT"/>
    <property type="match status" value="1"/>
</dbReference>
<feature type="transmembrane region" description="Helical" evidence="6">
    <location>
        <begin position="177"/>
        <end position="197"/>
    </location>
</feature>
<dbReference type="PIRSF" id="PIRSF006060">
    <property type="entry name" value="AA_transporter"/>
    <property type="match status" value="1"/>
</dbReference>
<feature type="transmembrane region" description="Helical" evidence="6">
    <location>
        <begin position="352"/>
        <end position="371"/>
    </location>
</feature>
<name>A0A7X6I9W5_9BACT</name>
<dbReference type="InterPro" id="IPR050367">
    <property type="entry name" value="APC_superfamily"/>
</dbReference>
<feature type="transmembrane region" description="Helical" evidence="6">
    <location>
        <begin position="145"/>
        <end position="165"/>
    </location>
</feature>
<sequence>MTSEVRAPSAALPGAPVELRRDVSIWGSFTWGYADVGADVYVALGLVMGAAHGATPLAFAAAGFVYILIGFAYTELASAYPVAGGGQYYTTRGLGDIWGLIAGAALLLDYTICISLFATASAGYINFFFPAIREFAIDIGPFQGINLIWAAESLFLIVLLMILNIRGIRESSLFNSLIGGLDMVLETIIIVFGFLFAWKPEMVVFQFKTEFPSTEQFFYAVSVAIISYVGLESVSQAAQETRRPATIIPRTSVSLICVVLLFAMAFPILALGVLPWQALAERESDPVAVLASAIPYIGFLAGHAAAVLGATIVLISANTGVMGASRLSYSMSESHLLSPWFSAVHPKFRTPVRAVVFFSVVAAAQVIFSFLTGPHAMDTMVNMYAFGATLAYFLSFIALIALRIKDPYTPRPYRMPFNIQFKGIYIPILGIVGAFATLAMMGVVLWTHALGRVAGPGWVLLWLAVYLWYRWKNRHPLFSNLPRDWEKEQIAILTSAEEFDLLEQYKHALAERNKKEAKHASQ</sequence>
<keyword evidence="5 6" id="KW-0472">Membrane</keyword>
<dbReference type="Proteomes" id="UP000534783">
    <property type="component" value="Unassembled WGS sequence"/>
</dbReference>
<feature type="transmembrane region" description="Helical" evidence="6">
    <location>
        <begin position="423"/>
        <end position="447"/>
    </location>
</feature>
<evidence type="ECO:0000256" key="5">
    <source>
        <dbReference type="ARBA" id="ARBA00023136"/>
    </source>
</evidence>
<keyword evidence="8" id="KW-1185">Reference proteome</keyword>
<dbReference type="PANTHER" id="PTHR42770">
    <property type="entry name" value="AMINO ACID TRANSPORTER-RELATED"/>
    <property type="match status" value="1"/>
</dbReference>
<dbReference type="RefSeq" id="WP_168058074.1">
    <property type="nucleotide sequence ID" value="NZ_VTOW01000001.1"/>
</dbReference>
<evidence type="ECO:0000256" key="3">
    <source>
        <dbReference type="ARBA" id="ARBA00022692"/>
    </source>
</evidence>
<evidence type="ECO:0000313" key="8">
    <source>
        <dbReference type="Proteomes" id="UP000534783"/>
    </source>
</evidence>
<comment type="subcellular location">
    <subcellularLocation>
        <location evidence="1">Cell membrane</location>
        <topology evidence="1">Multi-pass membrane protein</topology>
    </subcellularLocation>
</comment>
<feature type="transmembrane region" description="Helical" evidence="6">
    <location>
        <begin position="57"/>
        <end position="76"/>
    </location>
</feature>
<dbReference type="GO" id="GO:0022857">
    <property type="term" value="F:transmembrane transporter activity"/>
    <property type="evidence" value="ECO:0007669"/>
    <property type="project" value="InterPro"/>
</dbReference>
<keyword evidence="2" id="KW-1003">Cell membrane</keyword>
<dbReference type="Pfam" id="PF13520">
    <property type="entry name" value="AA_permease_2"/>
    <property type="match status" value="1"/>
</dbReference>
<gene>
    <name evidence="7" type="ORF">MNODULE_03395</name>
</gene>
<dbReference type="Gene3D" id="1.20.1740.10">
    <property type="entry name" value="Amino acid/polyamine transporter I"/>
    <property type="match status" value="1"/>
</dbReference>